<comment type="caution">
    <text evidence="1">The sequence shown here is derived from an EMBL/GenBank/DDBJ whole genome shotgun (WGS) entry which is preliminary data.</text>
</comment>
<evidence type="ECO:0000313" key="1">
    <source>
        <dbReference type="EMBL" id="RYR67672.1"/>
    </source>
</evidence>
<keyword evidence="2" id="KW-1185">Reference proteome</keyword>
<evidence type="ECO:0000313" key="2">
    <source>
        <dbReference type="Proteomes" id="UP000289738"/>
    </source>
</evidence>
<reference evidence="1 2" key="1">
    <citation type="submission" date="2019-01" db="EMBL/GenBank/DDBJ databases">
        <title>Sequencing of cultivated peanut Arachis hypogaea provides insights into genome evolution and oil improvement.</title>
        <authorList>
            <person name="Chen X."/>
        </authorList>
    </citation>
    <scope>NUCLEOTIDE SEQUENCE [LARGE SCALE GENOMIC DNA]</scope>
    <source>
        <strain evidence="2">cv. Fuhuasheng</strain>
        <tissue evidence="1">Leaves</tissue>
    </source>
</reference>
<gene>
    <name evidence="1" type="ORF">Ahy_A03g014058</name>
</gene>
<protein>
    <submittedName>
        <fullName evidence="1">Uncharacterized protein</fullName>
    </submittedName>
</protein>
<dbReference type="EMBL" id="SDMP01000003">
    <property type="protein sequence ID" value="RYR67672.1"/>
    <property type="molecule type" value="Genomic_DNA"/>
</dbReference>
<dbReference type="Proteomes" id="UP000289738">
    <property type="component" value="Chromosome A03"/>
</dbReference>
<dbReference type="AlphaFoldDB" id="A0A445DWV2"/>
<organism evidence="1 2">
    <name type="scientific">Arachis hypogaea</name>
    <name type="common">Peanut</name>
    <dbReference type="NCBI Taxonomy" id="3818"/>
    <lineage>
        <taxon>Eukaryota</taxon>
        <taxon>Viridiplantae</taxon>
        <taxon>Streptophyta</taxon>
        <taxon>Embryophyta</taxon>
        <taxon>Tracheophyta</taxon>
        <taxon>Spermatophyta</taxon>
        <taxon>Magnoliopsida</taxon>
        <taxon>eudicotyledons</taxon>
        <taxon>Gunneridae</taxon>
        <taxon>Pentapetalae</taxon>
        <taxon>rosids</taxon>
        <taxon>fabids</taxon>
        <taxon>Fabales</taxon>
        <taxon>Fabaceae</taxon>
        <taxon>Papilionoideae</taxon>
        <taxon>50 kb inversion clade</taxon>
        <taxon>dalbergioids sensu lato</taxon>
        <taxon>Dalbergieae</taxon>
        <taxon>Pterocarpus clade</taxon>
        <taxon>Arachis</taxon>
    </lineage>
</organism>
<accession>A0A445DWV2</accession>
<dbReference type="STRING" id="3818.A0A445DWV2"/>
<sequence>MEVNWANGITTKVAPYKVFRIEKHEGSSVISIPQETNVDELPQEMIEHRSLPSDKKEKDLLNSDGVRENCEKQFGECSSFSLPRAAFELFSSIKASIFQTLGATPLSGAVSSVPTYEEENRSDFPNNKDLKTCNQCTHSHQVDKLQFIEEITPNPEVVKTHEHNNFLFLVYRSFVNPF</sequence>
<name>A0A445DWV2_ARAHY</name>
<proteinExistence type="predicted"/>